<organism evidence="2 3">
    <name type="scientific">Candidatus Roizmanbacteria bacterium CG22_combo_CG10-13_8_21_14_all_38_20</name>
    <dbReference type="NCBI Taxonomy" id="1974862"/>
    <lineage>
        <taxon>Bacteria</taxon>
        <taxon>Candidatus Roizmaniibacteriota</taxon>
    </lineage>
</organism>
<evidence type="ECO:0000313" key="3">
    <source>
        <dbReference type="Proteomes" id="UP000231246"/>
    </source>
</evidence>
<accession>A0A2H0BTV8</accession>
<keyword evidence="1" id="KW-0812">Transmembrane</keyword>
<feature type="transmembrane region" description="Helical" evidence="1">
    <location>
        <begin position="12"/>
        <end position="30"/>
    </location>
</feature>
<reference evidence="2 3" key="1">
    <citation type="submission" date="2017-09" db="EMBL/GenBank/DDBJ databases">
        <title>Depth-based differentiation of microbial function through sediment-hosted aquifers and enrichment of novel symbionts in the deep terrestrial subsurface.</title>
        <authorList>
            <person name="Probst A.J."/>
            <person name="Ladd B."/>
            <person name="Jarett J.K."/>
            <person name="Geller-Mcgrath D.E."/>
            <person name="Sieber C.M."/>
            <person name="Emerson J.B."/>
            <person name="Anantharaman K."/>
            <person name="Thomas B.C."/>
            <person name="Malmstrom R."/>
            <person name="Stieglmeier M."/>
            <person name="Klingl A."/>
            <person name="Woyke T."/>
            <person name="Ryan C.M."/>
            <person name="Banfield J.F."/>
        </authorList>
    </citation>
    <scope>NUCLEOTIDE SEQUENCE [LARGE SCALE GENOMIC DNA]</scope>
    <source>
        <strain evidence="2">CG22_combo_CG10-13_8_21_14_all_38_20</strain>
    </source>
</reference>
<gene>
    <name evidence="2" type="ORF">COW99_05890</name>
</gene>
<keyword evidence="1" id="KW-1133">Transmembrane helix</keyword>
<name>A0A2H0BTV8_9BACT</name>
<dbReference type="EMBL" id="PCTA01000034">
    <property type="protein sequence ID" value="PIP61125.1"/>
    <property type="molecule type" value="Genomic_DNA"/>
</dbReference>
<protein>
    <submittedName>
        <fullName evidence="2">Uncharacterized protein</fullName>
    </submittedName>
</protein>
<keyword evidence="1" id="KW-0472">Membrane</keyword>
<feature type="transmembrane region" description="Helical" evidence="1">
    <location>
        <begin position="36"/>
        <end position="62"/>
    </location>
</feature>
<sequence>MKILPTSKSDRKLFLISLGIAFILNIPQILKISSLGYLVGYLINTAIYAIVIMVIITIVMWVGKKVK</sequence>
<dbReference type="Proteomes" id="UP000231246">
    <property type="component" value="Unassembled WGS sequence"/>
</dbReference>
<proteinExistence type="predicted"/>
<comment type="caution">
    <text evidence="2">The sequence shown here is derived from an EMBL/GenBank/DDBJ whole genome shotgun (WGS) entry which is preliminary data.</text>
</comment>
<evidence type="ECO:0000256" key="1">
    <source>
        <dbReference type="SAM" id="Phobius"/>
    </source>
</evidence>
<evidence type="ECO:0000313" key="2">
    <source>
        <dbReference type="EMBL" id="PIP61125.1"/>
    </source>
</evidence>
<dbReference type="AlphaFoldDB" id="A0A2H0BTV8"/>